<dbReference type="InterPro" id="IPR033469">
    <property type="entry name" value="CYTH-like_dom_sf"/>
</dbReference>
<name>A0ABU7KCC4_9ACTN</name>
<keyword evidence="3" id="KW-1185">Reference proteome</keyword>
<accession>A0ABU7KCC4</accession>
<protein>
    <submittedName>
        <fullName evidence="2">Polyphosphate polymerase domain-containing protein</fullName>
    </submittedName>
</protein>
<dbReference type="SUPFAM" id="SSF55154">
    <property type="entry name" value="CYTH-like phosphatases"/>
    <property type="match status" value="1"/>
</dbReference>
<dbReference type="Pfam" id="PF09359">
    <property type="entry name" value="VTC"/>
    <property type="match status" value="1"/>
</dbReference>
<gene>
    <name evidence="2" type="ORF">Q8791_21745</name>
</gene>
<reference evidence="2 3" key="1">
    <citation type="submission" date="2023-08" db="EMBL/GenBank/DDBJ databases">
        <authorList>
            <person name="Girao M."/>
            <person name="Carvalho M.F."/>
        </authorList>
    </citation>
    <scope>NUCLEOTIDE SEQUENCE [LARGE SCALE GENOMIC DNA]</scope>
    <source>
        <strain evidence="2 3">CT-R113</strain>
    </source>
</reference>
<evidence type="ECO:0000259" key="1">
    <source>
        <dbReference type="Pfam" id="PF09359"/>
    </source>
</evidence>
<dbReference type="CDD" id="cd07750">
    <property type="entry name" value="PolyPPase_VTC_like"/>
    <property type="match status" value="1"/>
</dbReference>
<dbReference type="EMBL" id="JAUZMY010000023">
    <property type="protein sequence ID" value="MEE2039842.1"/>
    <property type="molecule type" value="Genomic_DNA"/>
</dbReference>
<dbReference type="Proteomes" id="UP001356095">
    <property type="component" value="Unassembled WGS sequence"/>
</dbReference>
<comment type="caution">
    <text evidence="2">The sequence shown here is derived from an EMBL/GenBank/DDBJ whole genome shotgun (WGS) entry which is preliminary data.</text>
</comment>
<sequence>MTTDASAPALSEGLASLRPMTLDEINARAALVTRTCRKYLVPVTFVDSLFAGAEERFGVLTIGGRQVFQYSSTYLDTPDLRTFHAHRGGRRVRFKARVRTYVDTGTRMFEVKLKGARGITDKTRIEYEGPPDRLTPVTRRFLDDTLRGYGMDPPDVLTASAVTDYRRTTVVSFSGEERVTVDTDLVGYRNGWSVGMRPDTVLLEVKTRGGLTSTERRLHQHGFREVGFSKYGATVTVLEPRLRGNRWHRAMTACLDHQVPVPVSAPAPQEQVGAALHT</sequence>
<organism evidence="2 3">
    <name type="scientific">Nocardiopsis codii</name>
    <dbReference type="NCBI Taxonomy" id="3065942"/>
    <lineage>
        <taxon>Bacteria</taxon>
        <taxon>Bacillati</taxon>
        <taxon>Actinomycetota</taxon>
        <taxon>Actinomycetes</taxon>
        <taxon>Streptosporangiales</taxon>
        <taxon>Nocardiopsidaceae</taxon>
        <taxon>Nocardiopsis</taxon>
    </lineage>
</organism>
<feature type="domain" description="VTC" evidence="1">
    <location>
        <begin position="34"/>
        <end position="238"/>
    </location>
</feature>
<evidence type="ECO:0000313" key="2">
    <source>
        <dbReference type="EMBL" id="MEE2039842.1"/>
    </source>
</evidence>
<dbReference type="InterPro" id="IPR018966">
    <property type="entry name" value="VTC_domain"/>
</dbReference>
<dbReference type="RefSeq" id="WP_330093606.1">
    <property type="nucleotide sequence ID" value="NZ_JAUZMY010000023.1"/>
</dbReference>
<evidence type="ECO:0000313" key="3">
    <source>
        <dbReference type="Proteomes" id="UP001356095"/>
    </source>
</evidence>
<proteinExistence type="predicted"/>